<dbReference type="EMBL" id="MH791397">
    <property type="protein sequence ID" value="QAX97500.1"/>
    <property type="molecule type" value="Genomic_DNA"/>
</dbReference>
<evidence type="ECO:0000313" key="2">
    <source>
        <dbReference type="Proteomes" id="UP000289690"/>
    </source>
</evidence>
<evidence type="ECO:0000313" key="1">
    <source>
        <dbReference type="EMBL" id="QAX97500.1"/>
    </source>
</evidence>
<accession>A0A411B7E2</accession>
<gene>
    <name evidence="1" type="ORF">EfsSzw1_26</name>
</gene>
<protein>
    <submittedName>
        <fullName evidence="1">Uncharacterized protein</fullName>
    </submittedName>
</protein>
<reference evidence="1 2" key="1">
    <citation type="submission" date="2018-08" db="EMBL/GenBank/DDBJ databases">
        <title>EfsSzw_1, Complete genome sequences of 3 novel enterobacteria, Pakpunavirus like phages.</title>
        <authorList>
            <person name="Yuan S."/>
            <person name="Ma Y."/>
            <person name="Liu Q."/>
        </authorList>
    </citation>
    <scope>NUCLEOTIDE SEQUENCE [LARGE SCALE GENOMIC DNA]</scope>
</reference>
<name>A0A411B7E2_9CAUD</name>
<dbReference type="Proteomes" id="UP000289690">
    <property type="component" value="Segment"/>
</dbReference>
<proteinExistence type="predicted"/>
<organism evidence="1 2">
    <name type="scientific">Enterococcus phage EfsSzw-1</name>
    <dbReference type="NCBI Taxonomy" id="2419745"/>
    <lineage>
        <taxon>Viruses</taxon>
        <taxon>Duplodnaviria</taxon>
        <taxon>Heunggongvirae</taxon>
        <taxon>Uroviricota</taxon>
        <taxon>Caudoviricetes</taxon>
        <taxon>Herelleviridae</taxon>
        <taxon>Brockvirinae</taxon>
        <taxon>Schiekvirus</taxon>
        <taxon>Schiekvirus Efsszw1</taxon>
    </lineage>
</organism>
<sequence length="30" mass="3462">MNNLIELNGKYTDAKMFIGNVTLLEVYKND</sequence>
<keyword evidence="2" id="KW-1185">Reference proteome</keyword>